<dbReference type="Pfam" id="PF04381">
    <property type="entry name" value="RdgC"/>
    <property type="match status" value="1"/>
</dbReference>
<organism evidence="1 2">
    <name type="scientific">Desulfomonile tiedjei</name>
    <dbReference type="NCBI Taxonomy" id="2358"/>
    <lineage>
        <taxon>Bacteria</taxon>
        <taxon>Pseudomonadati</taxon>
        <taxon>Thermodesulfobacteriota</taxon>
        <taxon>Desulfomonilia</taxon>
        <taxon>Desulfomonilales</taxon>
        <taxon>Desulfomonilaceae</taxon>
        <taxon>Desulfomonile</taxon>
    </lineage>
</organism>
<accession>A0A9D6Z1N9</accession>
<gene>
    <name evidence="1" type="primary">rdgC</name>
    <name evidence="1" type="ORF">HY912_00215</name>
</gene>
<proteinExistence type="predicted"/>
<evidence type="ECO:0000313" key="1">
    <source>
        <dbReference type="EMBL" id="MBI5247890.1"/>
    </source>
</evidence>
<dbReference type="EMBL" id="JACRDE010000007">
    <property type="protein sequence ID" value="MBI5247890.1"/>
    <property type="molecule type" value="Genomic_DNA"/>
</dbReference>
<evidence type="ECO:0000313" key="2">
    <source>
        <dbReference type="Proteomes" id="UP000807825"/>
    </source>
</evidence>
<comment type="caution">
    <text evidence="1">The sequence shown here is derived from an EMBL/GenBank/DDBJ whole genome shotgun (WGS) entry which is preliminary data.</text>
</comment>
<dbReference type="AlphaFoldDB" id="A0A9D6Z1N9"/>
<protein>
    <submittedName>
        <fullName evidence="1">Recombination-associated protein RdgC</fullName>
    </submittedName>
</protein>
<dbReference type="Proteomes" id="UP000807825">
    <property type="component" value="Unassembled WGS sequence"/>
</dbReference>
<name>A0A9D6Z1N9_9BACT</name>
<sequence length="203" mass="23098">MGLASRSVSMMRYRVRGETSGSFWDAVDEGVRKGAFREIDSPGDELGMGWVSMEDFTDIAFSGASYVRGNYIALSLRVDTVRVPPKILEIHVKQESRKLLEQSGRQRLSSAQRRELKERVKESLKKQAFPSIQVFDLIWDTSKAVVYFGTHSVKPRERLEAHFKKCFGLTLIPLLAYIRAEELLEGRLESQILEKLKPCSMAP</sequence>
<reference evidence="1" key="1">
    <citation type="submission" date="2020-07" db="EMBL/GenBank/DDBJ databases">
        <title>Huge and variable diversity of episymbiotic CPR bacteria and DPANN archaea in groundwater ecosystems.</title>
        <authorList>
            <person name="He C.Y."/>
            <person name="Keren R."/>
            <person name="Whittaker M."/>
            <person name="Farag I.F."/>
            <person name="Doudna J."/>
            <person name="Cate J.H.D."/>
            <person name="Banfield J.F."/>
        </authorList>
    </citation>
    <scope>NUCLEOTIDE SEQUENCE</scope>
    <source>
        <strain evidence="1">NC_groundwater_1664_Pr3_B-0.1um_52_9</strain>
    </source>
</reference>
<dbReference type="InterPro" id="IPR007476">
    <property type="entry name" value="RdgC"/>
</dbReference>
<dbReference type="GO" id="GO:0006310">
    <property type="term" value="P:DNA recombination"/>
    <property type="evidence" value="ECO:0007669"/>
    <property type="project" value="InterPro"/>
</dbReference>